<feature type="region of interest" description="Disordered" evidence="1">
    <location>
        <begin position="50"/>
        <end position="93"/>
    </location>
</feature>
<dbReference type="InterPro" id="IPR049191">
    <property type="entry name" value="SutA_RBD"/>
</dbReference>
<dbReference type="Pfam" id="PF20661">
    <property type="entry name" value="SutA-RBD"/>
    <property type="match status" value="1"/>
</dbReference>
<keyword evidence="4" id="KW-1185">Reference proteome</keyword>
<comment type="caution">
    <text evidence="3">The sequence shown here is derived from an EMBL/GenBank/DDBJ whole genome shotgun (WGS) entry which is preliminary data.</text>
</comment>
<evidence type="ECO:0000313" key="4">
    <source>
        <dbReference type="Proteomes" id="UP000714380"/>
    </source>
</evidence>
<reference evidence="3 4" key="1">
    <citation type="submission" date="2020-12" db="EMBL/GenBank/DDBJ databases">
        <title>Novel Thalassolituus-related marine hydrocarbonoclastic bacteria mediated algae-derived hydrocarbons mineralization in twilight zone of the northern South China Sea.</title>
        <authorList>
            <person name="Dong C."/>
        </authorList>
    </citation>
    <scope>NUCLEOTIDE SEQUENCE [LARGE SCALE GENOMIC DNA]</scope>
    <source>
        <strain evidence="3 4">IMCC1826</strain>
    </source>
</reference>
<evidence type="ECO:0000259" key="2">
    <source>
        <dbReference type="Pfam" id="PF20661"/>
    </source>
</evidence>
<feature type="domain" description="Transcriptional regulator SutA RNAP-binding" evidence="2">
    <location>
        <begin position="5"/>
        <end position="38"/>
    </location>
</feature>
<organism evidence="3 4">
    <name type="scientific">Thalassolituus marinus</name>
    <dbReference type="NCBI Taxonomy" id="671053"/>
    <lineage>
        <taxon>Bacteria</taxon>
        <taxon>Pseudomonadati</taxon>
        <taxon>Pseudomonadota</taxon>
        <taxon>Gammaproteobacteria</taxon>
        <taxon>Oceanospirillales</taxon>
        <taxon>Oceanospirillaceae</taxon>
        <taxon>Thalassolituus</taxon>
    </lineage>
</organism>
<gene>
    <name evidence="3" type="ORF">I9W95_13480</name>
</gene>
<proteinExistence type="predicted"/>
<evidence type="ECO:0000313" key="3">
    <source>
        <dbReference type="EMBL" id="MCA6064620.1"/>
    </source>
</evidence>
<sequence>MKKRPTKRDLRDQLDQEVAAFLQQGGEVKTVERGTSALINGRFIDHSLPFEKPREERTPVSDVLKTIDQRKSTKRQSAKSTTPKKSSRPRKKIIYDDFGEPLRVIWEED</sequence>
<feature type="compositionally biased region" description="Basic and acidic residues" evidence="1">
    <location>
        <begin position="50"/>
        <end position="71"/>
    </location>
</feature>
<evidence type="ECO:0000256" key="1">
    <source>
        <dbReference type="SAM" id="MobiDB-lite"/>
    </source>
</evidence>
<name>A0ABS7ZVK8_9GAMM</name>
<protein>
    <recommendedName>
        <fullName evidence="2">Transcriptional regulator SutA RNAP-binding domain-containing protein</fullName>
    </recommendedName>
</protein>
<dbReference type="EMBL" id="JAEDAH010000088">
    <property type="protein sequence ID" value="MCA6064620.1"/>
    <property type="molecule type" value="Genomic_DNA"/>
</dbReference>
<dbReference type="Proteomes" id="UP000714380">
    <property type="component" value="Unassembled WGS sequence"/>
</dbReference>
<accession>A0ABS7ZVK8</accession>
<dbReference type="RefSeq" id="WP_225675773.1">
    <property type="nucleotide sequence ID" value="NZ_JAEDAH010000088.1"/>
</dbReference>